<dbReference type="InterPro" id="IPR000109">
    <property type="entry name" value="POT_fam"/>
</dbReference>
<evidence type="ECO:0000256" key="2">
    <source>
        <dbReference type="ARBA" id="ARBA00005982"/>
    </source>
</evidence>
<feature type="transmembrane region" description="Helical" evidence="6">
    <location>
        <begin position="62"/>
        <end position="83"/>
    </location>
</feature>
<organism evidence="7 8">
    <name type="scientific">Pseudocercospora musae</name>
    <dbReference type="NCBI Taxonomy" id="113226"/>
    <lineage>
        <taxon>Eukaryota</taxon>
        <taxon>Fungi</taxon>
        <taxon>Dikarya</taxon>
        <taxon>Ascomycota</taxon>
        <taxon>Pezizomycotina</taxon>
        <taxon>Dothideomycetes</taxon>
        <taxon>Dothideomycetidae</taxon>
        <taxon>Mycosphaerellales</taxon>
        <taxon>Mycosphaerellaceae</taxon>
        <taxon>Pseudocercospora</taxon>
    </lineage>
</organism>
<proteinExistence type="inferred from homology"/>
<comment type="similarity">
    <text evidence="2">Belongs to the major facilitator superfamily. Proton-dependent oligopeptide transporter (POT/PTR) (TC 2.A.17) family.</text>
</comment>
<dbReference type="Proteomes" id="UP000073492">
    <property type="component" value="Unassembled WGS sequence"/>
</dbReference>
<dbReference type="Pfam" id="PF00854">
    <property type="entry name" value="PTR2"/>
    <property type="match status" value="1"/>
</dbReference>
<dbReference type="PANTHER" id="PTHR11654">
    <property type="entry name" value="OLIGOPEPTIDE TRANSPORTER-RELATED"/>
    <property type="match status" value="1"/>
</dbReference>
<accession>A0A139I6I3</accession>
<gene>
    <name evidence="7" type="ORF">AC579_1120</name>
</gene>
<reference evidence="7 8" key="1">
    <citation type="submission" date="2015-07" db="EMBL/GenBank/DDBJ databases">
        <title>Comparative genomics of the Sigatoka disease complex on banana suggests a link between parallel evolutionary changes in Pseudocercospora fijiensis and Pseudocercospora eumusae and increased virulence on the banana host.</title>
        <authorList>
            <person name="Chang T.-C."/>
            <person name="Salvucci A."/>
            <person name="Crous P.W."/>
            <person name="Stergiopoulos I."/>
        </authorList>
    </citation>
    <scope>NUCLEOTIDE SEQUENCE [LARGE SCALE GENOMIC DNA]</scope>
    <source>
        <strain evidence="7 8">CBS 116634</strain>
    </source>
</reference>
<dbReference type="OrthoDB" id="8904098at2759"/>
<dbReference type="Gene3D" id="1.20.1250.20">
    <property type="entry name" value="MFS general substrate transporter like domains"/>
    <property type="match status" value="1"/>
</dbReference>
<feature type="transmembrane region" description="Helical" evidence="6">
    <location>
        <begin position="173"/>
        <end position="193"/>
    </location>
</feature>
<dbReference type="GO" id="GO:0022857">
    <property type="term" value="F:transmembrane transporter activity"/>
    <property type="evidence" value="ECO:0007669"/>
    <property type="project" value="InterPro"/>
</dbReference>
<dbReference type="AlphaFoldDB" id="A0A139I6I3"/>
<feature type="transmembrane region" description="Helical" evidence="6">
    <location>
        <begin position="143"/>
        <end position="166"/>
    </location>
</feature>
<feature type="transmembrane region" description="Helical" evidence="6">
    <location>
        <begin position="118"/>
        <end position="137"/>
    </location>
</feature>
<evidence type="ECO:0000313" key="7">
    <source>
        <dbReference type="EMBL" id="KXT10308.1"/>
    </source>
</evidence>
<feature type="transmembrane region" description="Helical" evidence="6">
    <location>
        <begin position="227"/>
        <end position="245"/>
    </location>
</feature>
<sequence length="556" mass="59567">MAHDTAAAQAPTHLKPGDASITASAVCEESLDNQLEKQKENAELNGSVDADSEDLPRKADNLTIPILIVLVVGGLERAAFYAVTAPWQNYMQNDRDANHVPGALGLGQSRATAISNTYMIFSSLTPIPLAIVADLWLGRYKTLVISLGLGALGCIVQLITSIPALLRSGAGPAGLGIAMVLIAIGTGGIKSVFSPFLGDQCPHHESRVVERPDGTREVVDYRLTLQFMYNIFYGITNFACLSIVPSTFLERATGFWAAYLLATACTFHILPGDNILVPMSKVLSCAIRNGFDLSRAKSRYQSDQLGHVPSYSDAFVDEVGQTLHTCRVLLSFAIFYLCANQMNNNLVSQAGQMQLSGVPNDMIPSFASIACILFAPLLQAIWSFLARRKITLSALFQIELSFVLCAIAIGFASLTQHLIYDSPPCYDQPTKCGITTGPNKISVWVQLPTYIVAALAETIGFVIASEYAYSHSPQNAKSMIQAFSQVAAALGSILGLATSPAARDPWLVVYYAALAGGMLVAAIGFCVGEFLAASTFQPWGMVVNTRSYRGGSSLPV</sequence>
<evidence type="ECO:0000256" key="1">
    <source>
        <dbReference type="ARBA" id="ARBA00004141"/>
    </source>
</evidence>
<evidence type="ECO:0000256" key="6">
    <source>
        <dbReference type="SAM" id="Phobius"/>
    </source>
</evidence>
<feature type="transmembrane region" description="Helical" evidence="6">
    <location>
        <begin position="394"/>
        <end position="414"/>
    </location>
</feature>
<evidence type="ECO:0000313" key="8">
    <source>
        <dbReference type="Proteomes" id="UP000073492"/>
    </source>
</evidence>
<protein>
    <recommendedName>
        <fullName evidence="9">Major facilitator superfamily (MFS) profile domain-containing protein</fullName>
    </recommendedName>
</protein>
<dbReference type="InterPro" id="IPR036259">
    <property type="entry name" value="MFS_trans_sf"/>
</dbReference>
<dbReference type="EMBL" id="LFZO01000268">
    <property type="protein sequence ID" value="KXT10308.1"/>
    <property type="molecule type" value="Genomic_DNA"/>
</dbReference>
<keyword evidence="8" id="KW-1185">Reference proteome</keyword>
<dbReference type="SUPFAM" id="SSF103473">
    <property type="entry name" value="MFS general substrate transporter"/>
    <property type="match status" value="2"/>
</dbReference>
<evidence type="ECO:0008006" key="9">
    <source>
        <dbReference type="Google" id="ProtNLM"/>
    </source>
</evidence>
<feature type="transmembrane region" description="Helical" evidence="6">
    <location>
        <begin position="450"/>
        <end position="470"/>
    </location>
</feature>
<comment type="subcellular location">
    <subcellularLocation>
        <location evidence="1">Membrane</location>
        <topology evidence="1">Multi-pass membrane protein</topology>
    </subcellularLocation>
</comment>
<name>A0A139I6I3_9PEZI</name>
<evidence type="ECO:0000256" key="3">
    <source>
        <dbReference type="ARBA" id="ARBA00022692"/>
    </source>
</evidence>
<feature type="transmembrane region" description="Helical" evidence="6">
    <location>
        <begin position="508"/>
        <end position="532"/>
    </location>
</feature>
<evidence type="ECO:0000256" key="4">
    <source>
        <dbReference type="ARBA" id="ARBA00022989"/>
    </source>
</evidence>
<feature type="transmembrane region" description="Helical" evidence="6">
    <location>
        <begin position="362"/>
        <end position="382"/>
    </location>
</feature>
<keyword evidence="4 6" id="KW-1133">Transmembrane helix</keyword>
<evidence type="ECO:0000256" key="5">
    <source>
        <dbReference type="ARBA" id="ARBA00023136"/>
    </source>
</evidence>
<dbReference type="GO" id="GO:0016020">
    <property type="term" value="C:membrane"/>
    <property type="evidence" value="ECO:0007669"/>
    <property type="project" value="UniProtKB-SubCell"/>
</dbReference>
<keyword evidence="3 6" id="KW-0812">Transmembrane</keyword>
<comment type="caution">
    <text evidence="7">The sequence shown here is derived from an EMBL/GenBank/DDBJ whole genome shotgun (WGS) entry which is preliminary data.</text>
</comment>
<feature type="transmembrane region" description="Helical" evidence="6">
    <location>
        <begin position="482"/>
        <end position="502"/>
    </location>
</feature>
<keyword evidence="5 6" id="KW-0472">Membrane</keyword>